<accession>A0A9P8VSW3</accession>
<feature type="domain" description="BTB" evidence="1">
    <location>
        <begin position="38"/>
        <end position="105"/>
    </location>
</feature>
<dbReference type="AlphaFoldDB" id="A0A9P8VSW3"/>
<dbReference type="Gene3D" id="3.30.710.10">
    <property type="entry name" value="Potassium Channel Kv1.1, Chain A"/>
    <property type="match status" value="1"/>
</dbReference>
<organism evidence="2 3">
    <name type="scientific">Thelonectria olida</name>
    <dbReference type="NCBI Taxonomy" id="1576542"/>
    <lineage>
        <taxon>Eukaryota</taxon>
        <taxon>Fungi</taxon>
        <taxon>Dikarya</taxon>
        <taxon>Ascomycota</taxon>
        <taxon>Pezizomycotina</taxon>
        <taxon>Sordariomycetes</taxon>
        <taxon>Hypocreomycetidae</taxon>
        <taxon>Hypocreales</taxon>
        <taxon>Nectriaceae</taxon>
        <taxon>Thelonectria</taxon>
    </lineage>
</organism>
<protein>
    <submittedName>
        <fullName evidence="2">BTB/POZ protein</fullName>
    </submittedName>
</protein>
<dbReference type="EMBL" id="JAGPYM010000037">
    <property type="protein sequence ID" value="KAH6874682.1"/>
    <property type="molecule type" value="Genomic_DNA"/>
</dbReference>
<reference evidence="2 3" key="1">
    <citation type="journal article" date="2021" name="Nat. Commun.">
        <title>Genetic determinants of endophytism in the Arabidopsis root mycobiome.</title>
        <authorList>
            <person name="Mesny F."/>
            <person name="Miyauchi S."/>
            <person name="Thiergart T."/>
            <person name="Pickel B."/>
            <person name="Atanasova L."/>
            <person name="Karlsson M."/>
            <person name="Huettel B."/>
            <person name="Barry K.W."/>
            <person name="Haridas S."/>
            <person name="Chen C."/>
            <person name="Bauer D."/>
            <person name="Andreopoulos W."/>
            <person name="Pangilinan J."/>
            <person name="LaButti K."/>
            <person name="Riley R."/>
            <person name="Lipzen A."/>
            <person name="Clum A."/>
            <person name="Drula E."/>
            <person name="Henrissat B."/>
            <person name="Kohler A."/>
            <person name="Grigoriev I.V."/>
            <person name="Martin F.M."/>
            <person name="Hacquard S."/>
        </authorList>
    </citation>
    <scope>NUCLEOTIDE SEQUENCE [LARGE SCALE GENOMIC DNA]</scope>
    <source>
        <strain evidence="2 3">MPI-CAGE-CH-0241</strain>
    </source>
</reference>
<keyword evidence="3" id="KW-1185">Reference proteome</keyword>
<dbReference type="InterPro" id="IPR011333">
    <property type="entry name" value="SKP1/BTB/POZ_sf"/>
</dbReference>
<dbReference type="Proteomes" id="UP000777438">
    <property type="component" value="Unassembled WGS sequence"/>
</dbReference>
<dbReference type="SUPFAM" id="SSF54695">
    <property type="entry name" value="POZ domain"/>
    <property type="match status" value="1"/>
</dbReference>
<proteinExistence type="predicted"/>
<evidence type="ECO:0000313" key="3">
    <source>
        <dbReference type="Proteomes" id="UP000777438"/>
    </source>
</evidence>
<dbReference type="PANTHER" id="PTHR47843">
    <property type="entry name" value="BTB DOMAIN-CONTAINING PROTEIN-RELATED"/>
    <property type="match status" value="1"/>
</dbReference>
<name>A0A9P8VSW3_9HYPO</name>
<dbReference type="PROSITE" id="PS50097">
    <property type="entry name" value="BTB"/>
    <property type="match status" value="1"/>
</dbReference>
<dbReference type="PANTHER" id="PTHR47843:SF5">
    <property type="entry name" value="BTB_POZ DOMAIN PROTEIN"/>
    <property type="match status" value="1"/>
</dbReference>
<gene>
    <name evidence="2" type="ORF">B0T10DRAFT_532823</name>
</gene>
<dbReference type="Pfam" id="PF00651">
    <property type="entry name" value="BTB"/>
    <property type="match status" value="1"/>
</dbReference>
<evidence type="ECO:0000259" key="1">
    <source>
        <dbReference type="PROSITE" id="PS50097"/>
    </source>
</evidence>
<evidence type="ECO:0000313" key="2">
    <source>
        <dbReference type="EMBL" id="KAH6874682.1"/>
    </source>
</evidence>
<dbReference type="OrthoDB" id="6359816at2759"/>
<sequence length="238" mass="27050">MISTRTTEQVVRYIYATNDLNSVKAHSLNRARERGEFTDLTFTCNGYSMPVHRVIVCSQSPVFRAACTGEFKEASTRTYSLDSHSLPMVRRLVDFLYTGDYTEKYEEEVAGEDPISILSVHVAMFALADKYDIEELSALSGKKYCEYLTKNPDVSNFLLSIPEIYESTPTSSRGLRDHALSFSREKLPEFLTGRASKELFDEVAADSPEFIRELLYSFIEEPLQTQCWNCGRSSKPIP</sequence>
<dbReference type="CDD" id="cd18186">
    <property type="entry name" value="BTB_POZ_ZBTB_KLHL-like"/>
    <property type="match status" value="1"/>
</dbReference>
<dbReference type="InterPro" id="IPR000210">
    <property type="entry name" value="BTB/POZ_dom"/>
</dbReference>
<comment type="caution">
    <text evidence="2">The sequence shown here is derived from an EMBL/GenBank/DDBJ whole genome shotgun (WGS) entry which is preliminary data.</text>
</comment>